<accession>A0ABX8UZ57</accession>
<evidence type="ECO:0000256" key="4">
    <source>
        <dbReference type="ARBA" id="ARBA00017099"/>
    </source>
</evidence>
<sequence length="283" mass="31884">MKIWILGGKGMLASVCAKICAQRNLQFIVDDRSLADITDYNRLLQRARWIQPTHVINCAAYTHVDRAEKNPELAFLVNATGASFVAKVAKLVGAHLMHISTDYVFSGDQQTPYCEEDTPCPINVYGASKLEGENLVLDIHPNACILRTSWVFGAGGKSFISSLLSLLQNQEEIHVVQDQWGCLTYCYDLASVILNLIQEKGIYHFVNRGVCSRFDVAKKLFEELQDRIFCKKIIPTSAIKYVNMAKRPRFNVLGTQKISKKLNNSPRHWKKALGEFFIDAITV</sequence>
<dbReference type="EMBL" id="CP075587">
    <property type="protein sequence ID" value="QYF48201.1"/>
    <property type="molecule type" value="Genomic_DNA"/>
</dbReference>
<dbReference type="InterPro" id="IPR005913">
    <property type="entry name" value="dTDP_dehydrorham_reduct"/>
</dbReference>
<dbReference type="InterPro" id="IPR029903">
    <property type="entry name" value="RmlD-like-bd"/>
</dbReference>
<evidence type="ECO:0000256" key="1">
    <source>
        <dbReference type="ARBA" id="ARBA00004781"/>
    </source>
</evidence>
<evidence type="ECO:0000256" key="5">
    <source>
        <dbReference type="ARBA" id="ARBA00048200"/>
    </source>
</evidence>
<dbReference type="Gene3D" id="3.40.50.720">
    <property type="entry name" value="NAD(P)-binding Rossmann-like Domain"/>
    <property type="match status" value="1"/>
</dbReference>
<evidence type="ECO:0000256" key="3">
    <source>
        <dbReference type="ARBA" id="ARBA00012929"/>
    </source>
</evidence>
<protein>
    <recommendedName>
        <fullName evidence="4 6">dTDP-4-dehydrorhamnose reductase</fullName>
        <ecNumber evidence="3 6">1.1.1.133</ecNumber>
    </recommendedName>
</protein>
<keyword evidence="6" id="KW-0521">NADP</keyword>
<dbReference type="GO" id="GO:0008831">
    <property type="term" value="F:dTDP-4-dehydrorhamnose reductase activity"/>
    <property type="evidence" value="ECO:0007669"/>
    <property type="project" value="UniProtKB-EC"/>
</dbReference>
<dbReference type="RefSeq" id="WP_215217342.1">
    <property type="nucleotide sequence ID" value="NZ_CP075587.1"/>
</dbReference>
<evidence type="ECO:0000313" key="9">
    <source>
        <dbReference type="Proteomes" id="UP000826014"/>
    </source>
</evidence>
<dbReference type="NCBIfam" id="TIGR01214">
    <property type="entry name" value="rmlD"/>
    <property type="match status" value="1"/>
</dbReference>
<dbReference type="Proteomes" id="UP000826014">
    <property type="component" value="Chromosome"/>
</dbReference>
<comment type="function">
    <text evidence="6">Catalyzes the reduction of dTDP-6-deoxy-L-lyxo-4-hexulose to yield dTDP-L-rhamnose.</text>
</comment>
<keyword evidence="9" id="KW-1185">Reference proteome</keyword>
<keyword evidence="6 8" id="KW-0560">Oxidoreductase</keyword>
<dbReference type="Gene3D" id="3.90.25.10">
    <property type="entry name" value="UDP-galactose 4-epimerase, domain 1"/>
    <property type="match status" value="1"/>
</dbReference>
<feature type="domain" description="RmlD-like substrate binding" evidence="7">
    <location>
        <begin position="1"/>
        <end position="277"/>
    </location>
</feature>
<comment type="pathway">
    <text evidence="1 6">Carbohydrate biosynthesis; dTDP-L-rhamnose biosynthesis.</text>
</comment>
<dbReference type="SUPFAM" id="SSF51735">
    <property type="entry name" value="NAD(P)-binding Rossmann-fold domains"/>
    <property type="match status" value="1"/>
</dbReference>
<gene>
    <name evidence="8" type="ORF">RHABOEDO_000316</name>
</gene>
<comment type="catalytic activity">
    <reaction evidence="5">
        <text>dTDP-beta-L-rhamnose + NADP(+) = dTDP-4-dehydro-beta-L-rhamnose + NADPH + H(+)</text>
        <dbReference type="Rhea" id="RHEA:21796"/>
        <dbReference type="ChEBI" id="CHEBI:15378"/>
        <dbReference type="ChEBI" id="CHEBI:57510"/>
        <dbReference type="ChEBI" id="CHEBI:57783"/>
        <dbReference type="ChEBI" id="CHEBI:58349"/>
        <dbReference type="ChEBI" id="CHEBI:62830"/>
        <dbReference type="EC" id="1.1.1.133"/>
    </reaction>
</comment>
<dbReference type="EC" id="1.1.1.133" evidence="3 6"/>
<name>A0ABX8UZ57_9BACT</name>
<dbReference type="InterPro" id="IPR036291">
    <property type="entry name" value="NAD(P)-bd_dom_sf"/>
</dbReference>
<organism evidence="8 9">
    <name type="scientific">Candidatus Rhabdochlamydia oedothoracis</name>
    <dbReference type="NCBI Taxonomy" id="2720720"/>
    <lineage>
        <taxon>Bacteria</taxon>
        <taxon>Pseudomonadati</taxon>
        <taxon>Chlamydiota</taxon>
        <taxon>Chlamydiia</taxon>
        <taxon>Parachlamydiales</taxon>
        <taxon>Candidatus Rhabdochlamydiaceae</taxon>
        <taxon>Candidatus Rhabdochlamydia</taxon>
    </lineage>
</organism>
<dbReference type="CDD" id="cd05254">
    <property type="entry name" value="dTDP_HR_like_SDR_e"/>
    <property type="match status" value="1"/>
</dbReference>
<evidence type="ECO:0000313" key="8">
    <source>
        <dbReference type="EMBL" id="QYF48201.1"/>
    </source>
</evidence>
<evidence type="ECO:0000256" key="6">
    <source>
        <dbReference type="RuleBase" id="RU364082"/>
    </source>
</evidence>
<reference evidence="8 9" key="1">
    <citation type="journal article" date="2022" name="bioRxiv">
        <title>Ecology and evolution of chlamydial symbionts of arthropods.</title>
        <authorList>
            <person name="Halter T."/>
            <person name="Koestlbacher S."/>
            <person name="Collingro A."/>
            <person name="Sixt B.S."/>
            <person name="Toenshoff E.R."/>
            <person name="Hendrickx F."/>
            <person name="Kostanjsek R."/>
            <person name="Horn M."/>
        </authorList>
    </citation>
    <scope>NUCLEOTIDE SEQUENCE [LARGE SCALE GENOMIC DNA]</scope>
    <source>
        <strain evidence="8">W744xW776</strain>
    </source>
</reference>
<dbReference type="PANTHER" id="PTHR10491">
    <property type="entry name" value="DTDP-4-DEHYDRORHAMNOSE REDUCTASE"/>
    <property type="match status" value="1"/>
</dbReference>
<evidence type="ECO:0000259" key="7">
    <source>
        <dbReference type="Pfam" id="PF04321"/>
    </source>
</evidence>
<dbReference type="Pfam" id="PF04321">
    <property type="entry name" value="RmlD_sub_bind"/>
    <property type="match status" value="1"/>
</dbReference>
<proteinExistence type="inferred from homology"/>
<dbReference type="PANTHER" id="PTHR10491:SF4">
    <property type="entry name" value="METHIONINE ADENOSYLTRANSFERASE 2 SUBUNIT BETA"/>
    <property type="match status" value="1"/>
</dbReference>
<evidence type="ECO:0000256" key="2">
    <source>
        <dbReference type="ARBA" id="ARBA00010944"/>
    </source>
</evidence>
<comment type="similarity">
    <text evidence="2 6">Belongs to the dTDP-4-dehydrorhamnose reductase family.</text>
</comment>